<dbReference type="SUPFAM" id="SSF110997">
    <property type="entry name" value="Sporulation related repeat"/>
    <property type="match status" value="1"/>
</dbReference>
<dbReference type="PROSITE" id="PS51724">
    <property type="entry name" value="SPOR"/>
    <property type="match status" value="1"/>
</dbReference>
<dbReference type="EMBL" id="JABAIM010000003">
    <property type="protein sequence ID" value="NLR76143.1"/>
    <property type="molecule type" value="Genomic_DNA"/>
</dbReference>
<dbReference type="InterPro" id="IPR006860">
    <property type="entry name" value="FecR"/>
</dbReference>
<comment type="caution">
    <text evidence="3">The sequence shown here is derived from an EMBL/GenBank/DDBJ whole genome shotgun (WGS) entry which is preliminary data.</text>
</comment>
<dbReference type="Gene3D" id="2.60.120.1440">
    <property type="match status" value="1"/>
</dbReference>
<keyword evidence="1" id="KW-0732">Signal</keyword>
<evidence type="ECO:0000259" key="2">
    <source>
        <dbReference type="PROSITE" id="PS51724"/>
    </source>
</evidence>
<sequence length="294" mass="31083">MNALQRLGLLAALAMPMAVFAVPAVQVARLQMPAWVQHANGSRQALTPATVLKAGDLLQTGTGGRVELLLSEGSTVKLGEQAQFKVSSVVAAEENQGLFAASLDVLKGAFRFTTSSSQKLARRDVSIRVATVTAGIRGTDLWGKSDEGRDLVCLIEGKIGVSHTGGASATLDQPLQFYVANRGSQPEPVSYVDRNKLETDWAPQTETQSGRGVAVVRGDWSLYLAAYPKKAVAQALVSTLDEAGIPAVVQQRKFKGRAVYLVSVPDFDSESDANAAASLVLGVVPELQPKAGLR</sequence>
<dbReference type="PANTHER" id="PTHR38731:SF1">
    <property type="entry name" value="FECR PROTEIN DOMAIN-CONTAINING PROTEIN"/>
    <property type="match status" value="1"/>
</dbReference>
<name>A0A847S8Q8_9NEIS</name>
<keyword evidence="4" id="KW-1185">Reference proteome</keyword>
<feature type="signal peptide" evidence="1">
    <location>
        <begin position="1"/>
        <end position="21"/>
    </location>
</feature>
<accession>A0A847S8Q8</accession>
<dbReference type="Pfam" id="PF04773">
    <property type="entry name" value="FecR"/>
    <property type="match status" value="1"/>
</dbReference>
<dbReference type="Pfam" id="PF05036">
    <property type="entry name" value="SPOR"/>
    <property type="match status" value="1"/>
</dbReference>
<dbReference type="GO" id="GO:0042834">
    <property type="term" value="F:peptidoglycan binding"/>
    <property type="evidence" value="ECO:0007669"/>
    <property type="project" value="InterPro"/>
</dbReference>
<feature type="domain" description="SPOR" evidence="2">
    <location>
        <begin position="214"/>
        <end position="294"/>
    </location>
</feature>
<reference evidence="3 4" key="1">
    <citation type="submission" date="2020-04" db="EMBL/GenBank/DDBJ databases">
        <title>Draft genome of Leeia sp. IMCC25680.</title>
        <authorList>
            <person name="Song J."/>
            <person name="Cho J.-C."/>
        </authorList>
    </citation>
    <scope>NUCLEOTIDE SEQUENCE [LARGE SCALE GENOMIC DNA]</scope>
    <source>
        <strain evidence="3 4">IMCC25680</strain>
    </source>
</reference>
<dbReference type="Gene3D" id="3.30.70.1070">
    <property type="entry name" value="Sporulation related repeat"/>
    <property type="match status" value="1"/>
</dbReference>
<feature type="chain" id="PRO_5032922248" description="SPOR domain-containing protein" evidence="1">
    <location>
        <begin position="22"/>
        <end position="294"/>
    </location>
</feature>
<evidence type="ECO:0000256" key="1">
    <source>
        <dbReference type="SAM" id="SignalP"/>
    </source>
</evidence>
<dbReference type="InterPro" id="IPR007730">
    <property type="entry name" value="SPOR-like_dom"/>
</dbReference>
<evidence type="ECO:0000313" key="4">
    <source>
        <dbReference type="Proteomes" id="UP000587991"/>
    </source>
</evidence>
<dbReference type="AlphaFoldDB" id="A0A847S8Q8"/>
<proteinExistence type="predicted"/>
<organism evidence="3 4">
    <name type="scientific">Leeia aquatica</name>
    <dbReference type="NCBI Taxonomy" id="2725557"/>
    <lineage>
        <taxon>Bacteria</taxon>
        <taxon>Pseudomonadati</taxon>
        <taxon>Pseudomonadota</taxon>
        <taxon>Betaproteobacteria</taxon>
        <taxon>Neisseriales</taxon>
        <taxon>Leeiaceae</taxon>
        <taxon>Leeia</taxon>
    </lineage>
</organism>
<gene>
    <name evidence="3" type="ORF">HF682_13340</name>
</gene>
<dbReference type="RefSeq" id="WP_168877815.1">
    <property type="nucleotide sequence ID" value="NZ_JABAIM010000003.1"/>
</dbReference>
<protein>
    <recommendedName>
        <fullName evidence="2">SPOR domain-containing protein</fullName>
    </recommendedName>
</protein>
<evidence type="ECO:0000313" key="3">
    <source>
        <dbReference type="EMBL" id="NLR76143.1"/>
    </source>
</evidence>
<dbReference type="Proteomes" id="UP000587991">
    <property type="component" value="Unassembled WGS sequence"/>
</dbReference>
<dbReference type="PANTHER" id="PTHR38731">
    <property type="entry name" value="LIPL45-RELATED LIPOPROTEIN-RELATED"/>
    <property type="match status" value="1"/>
</dbReference>
<dbReference type="InterPro" id="IPR036680">
    <property type="entry name" value="SPOR-like_sf"/>
</dbReference>